<keyword evidence="2" id="KW-1185">Reference proteome</keyword>
<name>A0ABV8KTM1_9ACTN</name>
<dbReference type="EMBL" id="JBHSBN010000025">
    <property type="protein sequence ID" value="MFC4109489.1"/>
    <property type="molecule type" value="Genomic_DNA"/>
</dbReference>
<dbReference type="Gene3D" id="3.40.960.10">
    <property type="entry name" value="VSR Endonuclease"/>
    <property type="match status" value="1"/>
</dbReference>
<organism evidence="1 2">
    <name type="scientific">Micromonospora zhanjiangensis</name>
    <dbReference type="NCBI Taxonomy" id="1522057"/>
    <lineage>
        <taxon>Bacteria</taxon>
        <taxon>Bacillati</taxon>
        <taxon>Actinomycetota</taxon>
        <taxon>Actinomycetes</taxon>
        <taxon>Micromonosporales</taxon>
        <taxon>Micromonosporaceae</taxon>
        <taxon>Micromonospora</taxon>
    </lineage>
</organism>
<evidence type="ECO:0000313" key="1">
    <source>
        <dbReference type="EMBL" id="MFC4109489.1"/>
    </source>
</evidence>
<reference evidence="2" key="1">
    <citation type="journal article" date="2019" name="Int. J. Syst. Evol. Microbiol.">
        <title>The Global Catalogue of Microorganisms (GCM) 10K type strain sequencing project: providing services to taxonomists for standard genome sequencing and annotation.</title>
        <authorList>
            <consortium name="The Broad Institute Genomics Platform"/>
            <consortium name="The Broad Institute Genome Sequencing Center for Infectious Disease"/>
            <person name="Wu L."/>
            <person name="Ma J."/>
        </authorList>
    </citation>
    <scope>NUCLEOTIDE SEQUENCE [LARGE SCALE GENOMIC DNA]</scope>
    <source>
        <strain evidence="2">2902at01</strain>
    </source>
</reference>
<gene>
    <name evidence="1" type="ORF">ACFOX0_26600</name>
</gene>
<dbReference type="InterPro" id="IPR011335">
    <property type="entry name" value="Restrct_endonuc-II-like"/>
</dbReference>
<evidence type="ECO:0008006" key="3">
    <source>
        <dbReference type="Google" id="ProtNLM"/>
    </source>
</evidence>
<dbReference type="SUPFAM" id="SSF52980">
    <property type="entry name" value="Restriction endonuclease-like"/>
    <property type="match status" value="1"/>
</dbReference>
<proteinExistence type="predicted"/>
<dbReference type="RefSeq" id="WP_377550894.1">
    <property type="nucleotide sequence ID" value="NZ_JBHSBN010000025.1"/>
</dbReference>
<sequence>MPKTPRRPAPLRGKIFLAREVIAAELLTPTELRSAAWRPLFRGIYADATLPVSHRHRCLAASDHLLPPEGAIAGSSAASLYGVGSLADTDPVEVVAPRAVRFGPVAGLRIHLADVPPDEIRTHGGIRLTTPPRTCWDLAQWLDPVEAVVLLDQMVQRRLVTVPALRAYAENRAGRRGHRRMSRAVDLVDPAAESPQETRLRVRLVLAGLPRPVAQFVVERAGAFVARVDLAWPELRVAVEYDGVWHAAEEQLHRDRRRLNKLLGSDWIVLHVTAKRMREDFDGFVAELRAALRSRS</sequence>
<evidence type="ECO:0000313" key="2">
    <source>
        <dbReference type="Proteomes" id="UP001595868"/>
    </source>
</evidence>
<dbReference type="Proteomes" id="UP001595868">
    <property type="component" value="Unassembled WGS sequence"/>
</dbReference>
<comment type="caution">
    <text evidence="1">The sequence shown here is derived from an EMBL/GenBank/DDBJ whole genome shotgun (WGS) entry which is preliminary data.</text>
</comment>
<protein>
    <recommendedName>
        <fullName evidence="3">DUF559 domain-containing protein</fullName>
    </recommendedName>
</protein>
<accession>A0ABV8KTM1</accession>